<keyword evidence="2" id="KW-1185">Reference proteome</keyword>
<dbReference type="AlphaFoldDB" id="A0A5B8V525"/>
<proteinExistence type="predicted"/>
<dbReference type="Proteomes" id="UP000321533">
    <property type="component" value="Chromosome"/>
</dbReference>
<dbReference type="KEGG" id="pgin:FRZ67_04525"/>
<sequence>MNIKIGALIVGGLAAFAYYRYSKLSPKEKKDVVDNLKQKGKKLYEEYVPVVKETIEKNYM</sequence>
<accession>A0A5B8V525</accession>
<dbReference type="RefSeq" id="WP_147188397.1">
    <property type="nucleotide sequence ID" value="NZ_CP042435.1"/>
</dbReference>
<dbReference type="EMBL" id="CP042435">
    <property type="protein sequence ID" value="QEC66597.1"/>
    <property type="molecule type" value="Genomic_DNA"/>
</dbReference>
<protein>
    <submittedName>
        <fullName evidence="1">Uncharacterized protein</fullName>
    </submittedName>
</protein>
<evidence type="ECO:0000313" key="1">
    <source>
        <dbReference type="EMBL" id="QEC66597.1"/>
    </source>
</evidence>
<evidence type="ECO:0000313" key="2">
    <source>
        <dbReference type="Proteomes" id="UP000321533"/>
    </source>
</evidence>
<name>A0A5B8V525_9BACT</name>
<organism evidence="1 2">
    <name type="scientific">Panacibacter ginsenosidivorans</name>
    <dbReference type="NCBI Taxonomy" id="1813871"/>
    <lineage>
        <taxon>Bacteria</taxon>
        <taxon>Pseudomonadati</taxon>
        <taxon>Bacteroidota</taxon>
        <taxon>Chitinophagia</taxon>
        <taxon>Chitinophagales</taxon>
        <taxon>Chitinophagaceae</taxon>
        <taxon>Panacibacter</taxon>
    </lineage>
</organism>
<reference evidence="1 2" key="1">
    <citation type="journal article" date="2016" name="Int. J. Syst. Evol. Microbiol.">
        <title>Panacibacter ginsenosidivorans gen. nov., sp. nov., with ginsenoside converting activity isolated from soil of a ginseng field.</title>
        <authorList>
            <person name="Siddiqi M.Z."/>
            <person name="Muhammad Shafi S."/>
            <person name="Choi K.D."/>
            <person name="Im W.T."/>
        </authorList>
    </citation>
    <scope>NUCLEOTIDE SEQUENCE [LARGE SCALE GENOMIC DNA]</scope>
    <source>
        <strain evidence="1 2">Gsoil1550</strain>
    </source>
</reference>
<gene>
    <name evidence="1" type="ORF">FRZ67_04525</name>
</gene>
<dbReference type="OrthoDB" id="680558at2"/>